<proteinExistence type="predicted"/>
<evidence type="ECO:0000313" key="2">
    <source>
        <dbReference type="Proteomes" id="UP000320533"/>
    </source>
</evidence>
<dbReference type="EMBL" id="AP019724">
    <property type="protein sequence ID" value="BBK89270.1"/>
    <property type="molecule type" value="Genomic_DNA"/>
</dbReference>
<sequence length="169" mass="19927">MQNKVTTLNYLKMKRLIVLLVMICGMMPLLWASDGCDQHLSPEEFRAKQKAFITEKAGLTSEEAAKFFPLYFELQDRKKQLNDEAWKLLRQGKDEKTTEAQYEEIMEGVYDARIASDRLDKTYFDKFKKILSCKKIYLVQRAEMRFHRELLKGMHKKGDGPQRRPQGKK</sequence>
<evidence type="ECO:0008006" key="3">
    <source>
        <dbReference type="Google" id="ProtNLM"/>
    </source>
</evidence>
<organism evidence="1 2">
    <name type="scientific">Bacteroides uniformis</name>
    <dbReference type="NCBI Taxonomy" id="820"/>
    <lineage>
        <taxon>Bacteria</taxon>
        <taxon>Pseudomonadati</taxon>
        <taxon>Bacteroidota</taxon>
        <taxon>Bacteroidia</taxon>
        <taxon>Bacteroidales</taxon>
        <taxon>Bacteroidaceae</taxon>
        <taxon>Bacteroides</taxon>
    </lineage>
</organism>
<evidence type="ECO:0000313" key="1">
    <source>
        <dbReference type="EMBL" id="BBK89270.1"/>
    </source>
</evidence>
<protein>
    <recommendedName>
        <fullName evidence="3">Periplasmic heavy metal sensor</fullName>
    </recommendedName>
</protein>
<dbReference type="AlphaFoldDB" id="A0A4Y1VM63"/>
<dbReference type="KEGG" id="bun:Bun01g_36400"/>
<dbReference type="Proteomes" id="UP000320533">
    <property type="component" value="Chromosome"/>
</dbReference>
<accession>A0A4Y1VM63</accession>
<gene>
    <name evidence="1" type="ORF">Bun01g_36400</name>
</gene>
<reference evidence="1 2" key="1">
    <citation type="submission" date="2019-06" db="EMBL/GenBank/DDBJ databases">
        <title>Complete genome sequence of Bacteroides uniformis NBRC 113350.</title>
        <authorList>
            <person name="Miura T."/>
            <person name="Furukawa M."/>
            <person name="Shimamura M."/>
            <person name="Ohyama Y."/>
            <person name="Yamazoe A."/>
            <person name="Kawasaki H."/>
        </authorList>
    </citation>
    <scope>NUCLEOTIDE SEQUENCE [LARGE SCALE GENOMIC DNA]</scope>
    <source>
        <strain evidence="1 2">NBRC 113350</strain>
    </source>
</reference>
<name>A0A4Y1VM63_BACUN</name>